<gene>
    <name evidence="1" type="ORF">Bealeia1_01275</name>
</gene>
<sequence>MEIVQIMATNLSPGSLNLAHLAAGKATALEREMLVRTNNVAMNQMYGYQAIRIGEKSQEFHQRTGEITNFAVETSSYIDQAQGPLIATGDYLDFAIGGHGLYAQVQKNGQTYYVRSAKGGTDELGHYIAIGSNAMFVDNGGSPFQVQPGMTIGEDGVVADVHGNILGALNIVKIDNPTHVADGLYTGGAQEADDYKVMQGYLEDSNVNTPIELALFGKASEEYRHTINLMSMFFKQQQQTAQSLITPSMA</sequence>
<keyword evidence="1" id="KW-0969">Cilium</keyword>
<reference evidence="1 2" key="1">
    <citation type="journal article" date="2024" name="Environ. Microbiol.">
        <title>Novel evolutionary insights on the interactions of the Holosporales (Alphaproteobacteria) with eukaryotic hosts from comparative genomics.</title>
        <authorList>
            <person name="Giovannini M."/>
            <person name="Petroni G."/>
            <person name="Castelli M."/>
        </authorList>
    </citation>
    <scope>NUCLEOTIDE SEQUENCE [LARGE SCALE GENOMIC DNA]</scope>
    <source>
        <strain evidence="1 2">US_Bl 15I1</strain>
    </source>
</reference>
<dbReference type="Proteomes" id="UP001330434">
    <property type="component" value="Chromosome"/>
</dbReference>
<proteinExistence type="predicted"/>
<accession>A0ABZ2C5Z0</accession>
<keyword evidence="2" id="KW-1185">Reference proteome</keyword>
<dbReference type="RefSeq" id="WP_331255873.1">
    <property type="nucleotide sequence ID" value="NZ_CP133270.1"/>
</dbReference>
<organism evidence="1 2">
    <name type="scientific">Candidatus Bealeia paramacronuclearis</name>
    <dbReference type="NCBI Taxonomy" id="1921001"/>
    <lineage>
        <taxon>Bacteria</taxon>
        <taxon>Pseudomonadati</taxon>
        <taxon>Pseudomonadota</taxon>
        <taxon>Alphaproteobacteria</taxon>
        <taxon>Holosporales</taxon>
        <taxon>Holosporaceae</taxon>
        <taxon>Candidatus Bealeia</taxon>
    </lineage>
</organism>
<dbReference type="EMBL" id="CP133270">
    <property type="protein sequence ID" value="WVX67078.1"/>
    <property type="molecule type" value="Genomic_DNA"/>
</dbReference>
<keyword evidence="1" id="KW-0282">Flagellum</keyword>
<name>A0ABZ2C5Z0_9PROT</name>
<protein>
    <submittedName>
        <fullName evidence="1">Flagellar basal body rod protein FlgF</fullName>
    </submittedName>
</protein>
<evidence type="ECO:0000313" key="2">
    <source>
        <dbReference type="Proteomes" id="UP001330434"/>
    </source>
</evidence>
<keyword evidence="1" id="KW-0966">Cell projection</keyword>
<evidence type="ECO:0000313" key="1">
    <source>
        <dbReference type="EMBL" id="WVX67078.1"/>
    </source>
</evidence>